<reference evidence="1 2" key="1">
    <citation type="submission" date="2020-08" db="EMBL/GenBank/DDBJ databases">
        <title>Bridging the membrane lipid divide: bacteria of the FCB group superphylum have the potential to synthesize archaeal ether lipids.</title>
        <authorList>
            <person name="Villanueva L."/>
            <person name="Von Meijenfeldt F.A.B."/>
            <person name="Westbye A.B."/>
            <person name="Yadav S."/>
            <person name="Hopmans E.C."/>
            <person name="Dutilh B.E."/>
            <person name="Sinninghe Damste J.S."/>
        </authorList>
    </citation>
    <scope>NUCLEOTIDE SEQUENCE [LARGE SCALE GENOMIC DNA]</scope>
    <source>
        <strain evidence="1">NIOZ-UU17</strain>
    </source>
</reference>
<dbReference type="Proteomes" id="UP000605201">
    <property type="component" value="Unassembled WGS sequence"/>
</dbReference>
<gene>
    <name evidence="1" type="ORF">H8D96_18335</name>
</gene>
<evidence type="ECO:0000313" key="1">
    <source>
        <dbReference type="EMBL" id="MBC8433874.1"/>
    </source>
</evidence>
<protein>
    <submittedName>
        <fullName evidence="1">Uncharacterized protein</fullName>
    </submittedName>
</protein>
<dbReference type="EMBL" id="JACNIG010000348">
    <property type="protein sequence ID" value="MBC8433874.1"/>
    <property type="molecule type" value="Genomic_DNA"/>
</dbReference>
<proteinExistence type="predicted"/>
<name>A0A8J6NV02_9BACT</name>
<comment type="caution">
    <text evidence="1">The sequence shown here is derived from an EMBL/GenBank/DDBJ whole genome shotgun (WGS) entry which is preliminary data.</text>
</comment>
<sequence>MRKKKITILPYALRKKISDFIHKGKTNHQIVEEVFKEAESYIISDAKLIQCISFNRSLHARGIKTNPKSIISSIGRNM</sequence>
<evidence type="ECO:0000313" key="2">
    <source>
        <dbReference type="Proteomes" id="UP000605201"/>
    </source>
</evidence>
<dbReference type="AlphaFoldDB" id="A0A8J6NV02"/>
<organism evidence="1 2">
    <name type="scientific">Candidatus Desulfatibia vada</name>
    <dbReference type="NCBI Taxonomy" id="2841696"/>
    <lineage>
        <taxon>Bacteria</taxon>
        <taxon>Pseudomonadati</taxon>
        <taxon>Thermodesulfobacteriota</taxon>
        <taxon>Desulfobacteria</taxon>
        <taxon>Desulfobacterales</taxon>
        <taxon>Desulfobacterales incertae sedis</taxon>
        <taxon>Candidatus Desulfatibia</taxon>
    </lineage>
</organism>
<accession>A0A8J6NV02</accession>